<reference evidence="4" key="1">
    <citation type="submission" date="2025-08" db="UniProtKB">
        <authorList>
            <consortium name="RefSeq"/>
        </authorList>
    </citation>
    <scope>IDENTIFICATION</scope>
</reference>
<dbReference type="InterPro" id="IPR032200">
    <property type="entry name" value="COE_DBD"/>
</dbReference>
<dbReference type="InterPro" id="IPR038173">
    <property type="entry name" value="COE_DBD_sf"/>
</dbReference>
<name>A0A7E6EKQ7_9MOLL</name>
<dbReference type="PANTHER" id="PTHR10747">
    <property type="entry name" value="TRANSCRIPTION FACTOR COE FAMILY MEMBER"/>
    <property type="match status" value="1"/>
</dbReference>
<organism evidence="3 4">
    <name type="scientific">Octopus sinensis</name>
    <name type="common">East Asian common octopus</name>
    <dbReference type="NCBI Taxonomy" id="2607531"/>
    <lineage>
        <taxon>Eukaryota</taxon>
        <taxon>Metazoa</taxon>
        <taxon>Spiralia</taxon>
        <taxon>Lophotrochozoa</taxon>
        <taxon>Mollusca</taxon>
        <taxon>Cephalopoda</taxon>
        <taxon>Coleoidea</taxon>
        <taxon>Octopodiformes</taxon>
        <taxon>Octopoda</taxon>
        <taxon>Incirrata</taxon>
        <taxon>Octopodidae</taxon>
        <taxon>Octopus</taxon>
    </lineage>
</organism>
<comment type="subcellular location">
    <subcellularLocation>
        <location evidence="1">Nucleus</location>
    </subcellularLocation>
</comment>
<dbReference type="Proteomes" id="UP000515154">
    <property type="component" value="Unplaced"/>
</dbReference>
<keyword evidence="1" id="KW-0539">Nucleus</keyword>
<keyword evidence="1" id="KW-0805">Transcription regulation</keyword>
<accession>A0A7E6EKQ7</accession>
<dbReference type="GO" id="GO:0005634">
    <property type="term" value="C:nucleus"/>
    <property type="evidence" value="ECO:0007669"/>
    <property type="project" value="UniProtKB-SubCell"/>
</dbReference>
<keyword evidence="1" id="KW-0804">Transcription</keyword>
<keyword evidence="1" id="KW-0217">Developmental protein</keyword>
<dbReference type="InterPro" id="IPR003523">
    <property type="entry name" value="Transcription_factor_COE"/>
</dbReference>
<keyword evidence="1" id="KW-0863">Zinc-finger</keyword>
<proteinExistence type="inferred from homology"/>
<dbReference type="GO" id="GO:0003677">
    <property type="term" value="F:DNA binding"/>
    <property type="evidence" value="ECO:0007669"/>
    <property type="project" value="UniProtKB-KW"/>
</dbReference>
<evidence type="ECO:0000256" key="1">
    <source>
        <dbReference type="RuleBase" id="RU004489"/>
    </source>
</evidence>
<sequence>FPEDGCVALSETFSGLKYAHTILLLLVFHSADIVFSASDSNCSVGLGRAHFEKQPPSNLRKSNFFHFVLAMYDRQGQPVEVERTAFIDFVEKDQESDSQKTNNGIHYRLQLLYANGVRQEQD</sequence>
<feature type="domain" description="Transcription factor COE DNA-binding" evidence="2">
    <location>
        <begin position="28"/>
        <end position="122"/>
    </location>
</feature>
<feature type="non-terminal residue" evidence="4">
    <location>
        <position position="1"/>
    </location>
</feature>
<protein>
    <submittedName>
        <fullName evidence="4">Transcription factor COE3-like</fullName>
    </submittedName>
</protein>
<keyword evidence="1" id="KW-0479">Metal-binding</keyword>
<comment type="similarity">
    <text evidence="1">Belongs to the COE family.</text>
</comment>
<keyword evidence="1" id="KW-0862">Zinc</keyword>
<keyword evidence="1" id="KW-0238">DNA-binding</keyword>
<dbReference type="Gene3D" id="2.60.40.3180">
    <property type="entry name" value="Transcription factor COE1, DNA-binding domain"/>
    <property type="match status" value="1"/>
</dbReference>
<dbReference type="AlphaFoldDB" id="A0A7E6EKQ7"/>
<gene>
    <name evidence="4" type="primary">LOC115231316</name>
</gene>
<dbReference type="GO" id="GO:0006355">
    <property type="term" value="P:regulation of DNA-templated transcription"/>
    <property type="evidence" value="ECO:0007669"/>
    <property type="project" value="InterPro"/>
</dbReference>
<evidence type="ECO:0000313" key="4">
    <source>
        <dbReference type="RefSeq" id="XP_036355928.1"/>
    </source>
</evidence>
<keyword evidence="3" id="KW-1185">Reference proteome</keyword>
<dbReference type="KEGG" id="osn:115231316"/>
<feature type="non-terminal residue" evidence="4">
    <location>
        <position position="122"/>
    </location>
</feature>
<evidence type="ECO:0000313" key="3">
    <source>
        <dbReference type="Proteomes" id="UP000515154"/>
    </source>
</evidence>
<dbReference type="Pfam" id="PF16422">
    <property type="entry name" value="COE1_DBD"/>
    <property type="match status" value="1"/>
</dbReference>
<dbReference type="GO" id="GO:0008270">
    <property type="term" value="F:zinc ion binding"/>
    <property type="evidence" value="ECO:0007669"/>
    <property type="project" value="UniProtKB-KW"/>
</dbReference>
<evidence type="ECO:0000259" key="2">
    <source>
        <dbReference type="Pfam" id="PF16422"/>
    </source>
</evidence>
<dbReference type="RefSeq" id="XP_036355928.1">
    <property type="nucleotide sequence ID" value="XM_036500035.1"/>
</dbReference>